<dbReference type="FunFam" id="1.10.8.50:FF:000001">
    <property type="entry name" value="30S ribosomal protein S13"/>
    <property type="match status" value="1"/>
</dbReference>
<keyword evidence="2 7" id="KW-0699">rRNA-binding</keyword>
<feature type="region of interest" description="Disordered" evidence="9">
    <location>
        <begin position="96"/>
        <end position="128"/>
    </location>
</feature>
<dbReference type="InterPro" id="IPR001892">
    <property type="entry name" value="Ribosomal_uS13"/>
</dbReference>
<dbReference type="Proteomes" id="UP000178127">
    <property type="component" value="Unassembled WGS sequence"/>
</dbReference>
<keyword evidence="5 7" id="KW-0687">Ribonucleoprotein</keyword>
<accession>A0A1F4VB92</accession>
<dbReference type="NCBIfam" id="TIGR03631">
    <property type="entry name" value="uS13_bact"/>
    <property type="match status" value="1"/>
</dbReference>
<comment type="caution">
    <text evidence="10">The sequence shown here is derived from an EMBL/GenBank/DDBJ whole genome shotgun (WGS) entry which is preliminary data.</text>
</comment>
<evidence type="ECO:0000256" key="6">
    <source>
        <dbReference type="ARBA" id="ARBA00035166"/>
    </source>
</evidence>
<dbReference type="PANTHER" id="PTHR10871:SF1">
    <property type="entry name" value="SMALL RIBOSOMAL SUBUNIT PROTEIN US13M"/>
    <property type="match status" value="1"/>
</dbReference>
<evidence type="ECO:0000256" key="8">
    <source>
        <dbReference type="RuleBase" id="RU003830"/>
    </source>
</evidence>
<dbReference type="PROSITE" id="PS50159">
    <property type="entry name" value="RIBOSOMAL_S13_2"/>
    <property type="match status" value="1"/>
</dbReference>
<dbReference type="AlphaFoldDB" id="A0A1F4VB92"/>
<dbReference type="Pfam" id="PF00416">
    <property type="entry name" value="Ribosomal_S13"/>
    <property type="match status" value="1"/>
</dbReference>
<dbReference type="PIRSF" id="PIRSF002134">
    <property type="entry name" value="Ribosomal_S13"/>
    <property type="match status" value="1"/>
</dbReference>
<dbReference type="InterPro" id="IPR018269">
    <property type="entry name" value="Ribosomal_uS13_CS"/>
</dbReference>
<dbReference type="STRING" id="1802620.A3D91_00785"/>
<gene>
    <name evidence="7" type="primary">rpsM</name>
    <name evidence="10" type="ORF">A3D91_00785</name>
</gene>
<comment type="subunit">
    <text evidence="7">Part of the 30S ribosomal subunit. Forms a loose heterodimer with protein S19. Forms two bridges to the 50S subunit in the 70S ribosome.</text>
</comment>
<dbReference type="GO" id="GO:0003735">
    <property type="term" value="F:structural constituent of ribosome"/>
    <property type="evidence" value="ECO:0007669"/>
    <property type="project" value="InterPro"/>
</dbReference>
<dbReference type="EMBL" id="MEVD01000003">
    <property type="protein sequence ID" value="OGC54417.1"/>
    <property type="molecule type" value="Genomic_DNA"/>
</dbReference>
<dbReference type="GO" id="GO:0006412">
    <property type="term" value="P:translation"/>
    <property type="evidence" value="ECO:0007669"/>
    <property type="project" value="UniProtKB-UniRule"/>
</dbReference>
<evidence type="ECO:0000256" key="9">
    <source>
        <dbReference type="SAM" id="MobiDB-lite"/>
    </source>
</evidence>
<dbReference type="InterPro" id="IPR010979">
    <property type="entry name" value="Ribosomal_uS13-like_H2TH"/>
</dbReference>
<comment type="function">
    <text evidence="7">Located at the top of the head of the 30S subunit, it contacts several helices of the 16S rRNA. In the 70S ribosome it contacts the 23S rRNA (bridge B1a) and protein L5 of the 50S subunit (bridge B1b), connecting the 2 subunits; these bridges are implicated in subunit movement. Contacts the tRNAs in the A and P-sites.</text>
</comment>
<evidence type="ECO:0000256" key="2">
    <source>
        <dbReference type="ARBA" id="ARBA00022730"/>
    </source>
</evidence>
<sequence>MARIAGVDIPNEKRIETALTYVYGIGPTLSKRILSEAGISLDTRVKDLTESDIASIRSKITEMSIPVEGELRRVVSQNIRRLQEIGSYRGLRHKLGLPTRGQRTRSNARTRKGKRKTVGGMKKKLAKK</sequence>
<dbReference type="InterPro" id="IPR027437">
    <property type="entry name" value="Rbsml_uS13_C"/>
</dbReference>
<evidence type="ECO:0000313" key="10">
    <source>
        <dbReference type="EMBL" id="OGC54417.1"/>
    </source>
</evidence>
<dbReference type="GO" id="GO:0015935">
    <property type="term" value="C:small ribosomal subunit"/>
    <property type="evidence" value="ECO:0007669"/>
    <property type="project" value="TreeGrafter"/>
</dbReference>
<evidence type="ECO:0000256" key="7">
    <source>
        <dbReference type="HAMAP-Rule" id="MF_01315"/>
    </source>
</evidence>
<organism evidence="10 11">
    <name type="scientific">candidate division WWE3 bacterium RIFCSPHIGHO2_02_FULL_38_14</name>
    <dbReference type="NCBI Taxonomy" id="1802620"/>
    <lineage>
        <taxon>Bacteria</taxon>
        <taxon>Katanobacteria</taxon>
    </lineage>
</organism>
<name>A0A1F4VB92_UNCKA</name>
<dbReference type="InterPro" id="IPR019980">
    <property type="entry name" value="Ribosomal_uS13_bac-type"/>
</dbReference>
<evidence type="ECO:0000313" key="11">
    <source>
        <dbReference type="Proteomes" id="UP000178127"/>
    </source>
</evidence>
<dbReference type="PANTHER" id="PTHR10871">
    <property type="entry name" value="30S RIBOSOMAL PROTEIN S13/40S RIBOSOMAL PROTEIN S18"/>
    <property type="match status" value="1"/>
</dbReference>
<evidence type="ECO:0000256" key="5">
    <source>
        <dbReference type="ARBA" id="ARBA00023274"/>
    </source>
</evidence>
<dbReference type="SUPFAM" id="SSF46946">
    <property type="entry name" value="S13-like H2TH domain"/>
    <property type="match status" value="1"/>
</dbReference>
<keyword evidence="7" id="KW-0820">tRNA-binding</keyword>
<keyword evidence="4 7" id="KW-0689">Ribosomal protein</keyword>
<comment type="similarity">
    <text evidence="1 7 8">Belongs to the universal ribosomal protein uS13 family.</text>
</comment>
<dbReference type="GO" id="GO:0019843">
    <property type="term" value="F:rRNA binding"/>
    <property type="evidence" value="ECO:0007669"/>
    <property type="project" value="UniProtKB-UniRule"/>
</dbReference>
<feature type="compositionally biased region" description="Basic residues" evidence="9">
    <location>
        <begin position="102"/>
        <end position="128"/>
    </location>
</feature>
<keyword evidence="3 7" id="KW-0694">RNA-binding</keyword>
<dbReference type="Gene3D" id="4.10.910.10">
    <property type="entry name" value="30s ribosomal protein s13, domain 2"/>
    <property type="match status" value="1"/>
</dbReference>
<dbReference type="GO" id="GO:0000049">
    <property type="term" value="F:tRNA binding"/>
    <property type="evidence" value="ECO:0007669"/>
    <property type="project" value="UniProtKB-UniRule"/>
</dbReference>
<evidence type="ECO:0000256" key="4">
    <source>
        <dbReference type="ARBA" id="ARBA00022980"/>
    </source>
</evidence>
<evidence type="ECO:0000256" key="3">
    <source>
        <dbReference type="ARBA" id="ARBA00022884"/>
    </source>
</evidence>
<proteinExistence type="inferred from homology"/>
<reference evidence="10 11" key="1">
    <citation type="journal article" date="2016" name="Nat. Commun.">
        <title>Thousands of microbial genomes shed light on interconnected biogeochemical processes in an aquifer system.</title>
        <authorList>
            <person name="Anantharaman K."/>
            <person name="Brown C.T."/>
            <person name="Hug L.A."/>
            <person name="Sharon I."/>
            <person name="Castelle C.J."/>
            <person name="Probst A.J."/>
            <person name="Thomas B.C."/>
            <person name="Singh A."/>
            <person name="Wilkins M.J."/>
            <person name="Karaoz U."/>
            <person name="Brodie E.L."/>
            <person name="Williams K.H."/>
            <person name="Hubbard S.S."/>
            <person name="Banfield J.F."/>
        </authorList>
    </citation>
    <scope>NUCLEOTIDE SEQUENCE [LARGE SCALE GENOMIC DNA]</scope>
</reference>
<dbReference type="PROSITE" id="PS00646">
    <property type="entry name" value="RIBOSOMAL_S13_1"/>
    <property type="match status" value="1"/>
</dbReference>
<evidence type="ECO:0000256" key="1">
    <source>
        <dbReference type="ARBA" id="ARBA00008080"/>
    </source>
</evidence>
<protein>
    <recommendedName>
        <fullName evidence="6 7">Small ribosomal subunit protein uS13</fullName>
    </recommendedName>
</protein>
<dbReference type="GO" id="GO:0005829">
    <property type="term" value="C:cytosol"/>
    <property type="evidence" value="ECO:0007669"/>
    <property type="project" value="TreeGrafter"/>
</dbReference>
<dbReference type="Gene3D" id="1.10.8.50">
    <property type="match status" value="1"/>
</dbReference>
<dbReference type="HAMAP" id="MF_01315">
    <property type="entry name" value="Ribosomal_uS13"/>
    <property type="match status" value="1"/>
</dbReference>